<dbReference type="Pfam" id="PF07690">
    <property type="entry name" value="MFS_1"/>
    <property type="match status" value="1"/>
</dbReference>
<feature type="transmembrane region" description="Helical" evidence="5">
    <location>
        <begin position="54"/>
        <end position="73"/>
    </location>
</feature>
<dbReference type="PANTHER" id="PTHR42718:SF39">
    <property type="entry name" value="ACTINORHODIN TRANSPORTER-RELATED"/>
    <property type="match status" value="1"/>
</dbReference>
<dbReference type="OrthoDB" id="4532109at2"/>
<dbReference type="AlphaFoldDB" id="A0A7L4YPR9"/>
<evidence type="ECO:0000256" key="1">
    <source>
        <dbReference type="ARBA" id="ARBA00004651"/>
    </source>
</evidence>
<evidence type="ECO:0000313" key="8">
    <source>
        <dbReference type="Proteomes" id="UP000463857"/>
    </source>
</evidence>
<organism evidence="7 8">
    <name type="scientific">Epidermidibacterium keratini</name>
    <dbReference type="NCBI Taxonomy" id="1891644"/>
    <lineage>
        <taxon>Bacteria</taxon>
        <taxon>Bacillati</taxon>
        <taxon>Actinomycetota</taxon>
        <taxon>Actinomycetes</taxon>
        <taxon>Sporichthyales</taxon>
        <taxon>Sporichthyaceae</taxon>
        <taxon>Epidermidibacterium</taxon>
    </lineage>
</organism>
<feature type="transmembrane region" description="Helical" evidence="5">
    <location>
        <begin position="277"/>
        <end position="300"/>
    </location>
</feature>
<evidence type="ECO:0000256" key="2">
    <source>
        <dbReference type="ARBA" id="ARBA00022692"/>
    </source>
</evidence>
<gene>
    <name evidence="7" type="ORF">EK0264_13210</name>
</gene>
<dbReference type="Gene3D" id="1.20.1250.20">
    <property type="entry name" value="MFS general substrate transporter like domains"/>
    <property type="match status" value="1"/>
</dbReference>
<feature type="transmembrane region" description="Helical" evidence="5">
    <location>
        <begin position="233"/>
        <end position="252"/>
    </location>
</feature>
<evidence type="ECO:0000256" key="5">
    <source>
        <dbReference type="SAM" id="Phobius"/>
    </source>
</evidence>
<dbReference type="EMBL" id="CP047156">
    <property type="protein sequence ID" value="QHC01156.1"/>
    <property type="molecule type" value="Genomic_DNA"/>
</dbReference>
<feature type="transmembrane region" description="Helical" evidence="5">
    <location>
        <begin position="202"/>
        <end position="221"/>
    </location>
</feature>
<name>A0A7L4YPR9_9ACTN</name>
<feature type="transmembrane region" description="Helical" evidence="5">
    <location>
        <begin position="408"/>
        <end position="429"/>
    </location>
</feature>
<dbReference type="Proteomes" id="UP000463857">
    <property type="component" value="Chromosome"/>
</dbReference>
<keyword evidence="3 5" id="KW-1133">Transmembrane helix</keyword>
<evidence type="ECO:0000256" key="3">
    <source>
        <dbReference type="ARBA" id="ARBA00022989"/>
    </source>
</evidence>
<proteinExistence type="predicted"/>
<dbReference type="RefSeq" id="WP_159546293.1">
    <property type="nucleotide sequence ID" value="NZ_CP047156.1"/>
</dbReference>
<feature type="transmembrane region" description="Helical" evidence="5">
    <location>
        <begin position="21"/>
        <end position="42"/>
    </location>
</feature>
<dbReference type="PROSITE" id="PS50850">
    <property type="entry name" value="MFS"/>
    <property type="match status" value="1"/>
</dbReference>
<dbReference type="Gene3D" id="1.20.1720.10">
    <property type="entry name" value="Multidrug resistance protein D"/>
    <property type="match status" value="1"/>
</dbReference>
<evidence type="ECO:0000256" key="4">
    <source>
        <dbReference type="ARBA" id="ARBA00023136"/>
    </source>
</evidence>
<accession>A0A7L4YPR9</accession>
<feature type="transmembrane region" description="Helical" evidence="5">
    <location>
        <begin position="140"/>
        <end position="164"/>
    </location>
</feature>
<dbReference type="InterPro" id="IPR036259">
    <property type="entry name" value="MFS_trans_sf"/>
</dbReference>
<feature type="transmembrane region" description="Helical" evidence="5">
    <location>
        <begin position="372"/>
        <end position="396"/>
    </location>
</feature>
<evidence type="ECO:0000259" key="6">
    <source>
        <dbReference type="PROSITE" id="PS50850"/>
    </source>
</evidence>
<feature type="transmembrane region" description="Helical" evidence="5">
    <location>
        <begin position="306"/>
        <end position="328"/>
    </location>
</feature>
<dbReference type="SUPFAM" id="SSF103473">
    <property type="entry name" value="MFS general substrate transporter"/>
    <property type="match status" value="1"/>
</dbReference>
<protein>
    <submittedName>
        <fullName evidence="7">MFS transporter</fullName>
    </submittedName>
</protein>
<dbReference type="InterPro" id="IPR020846">
    <property type="entry name" value="MFS_dom"/>
</dbReference>
<dbReference type="CDD" id="cd17321">
    <property type="entry name" value="MFS_MMR_MDR_like"/>
    <property type="match status" value="1"/>
</dbReference>
<keyword evidence="8" id="KW-1185">Reference proteome</keyword>
<dbReference type="PANTHER" id="PTHR42718">
    <property type="entry name" value="MAJOR FACILITATOR SUPERFAMILY MULTIDRUG TRANSPORTER MFSC"/>
    <property type="match status" value="1"/>
</dbReference>
<feature type="transmembrane region" description="Helical" evidence="5">
    <location>
        <begin position="85"/>
        <end position="105"/>
    </location>
</feature>
<feature type="transmembrane region" description="Helical" evidence="5">
    <location>
        <begin position="340"/>
        <end position="360"/>
    </location>
</feature>
<dbReference type="KEGG" id="eke:EK0264_13210"/>
<dbReference type="InterPro" id="IPR011701">
    <property type="entry name" value="MFS"/>
</dbReference>
<feature type="transmembrane region" description="Helical" evidence="5">
    <location>
        <begin position="170"/>
        <end position="190"/>
    </location>
</feature>
<feature type="domain" description="Major facilitator superfamily (MFS) profile" evidence="6">
    <location>
        <begin position="15"/>
        <end position="468"/>
    </location>
</feature>
<keyword evidence="2 5" id="KW-0812">Transmembrane</keyword>
<evidence type="ECO:0000313" key="7">
    <source>
        <dbReference type="EMBL" id="QHC01156.1"/>
    </source>
</evidence>
<dbReference type="InParanoid" id="A0A7L4YPR9"/>
<comment type="subcellular location">
    <subcellularLocation>
        <location evidence="1">Cell membrane</location>
        <topology evidence="1">Multi-pass membrane protein</topology>
    </subcellularLocation>
</comment>
<feature type="transmembrane region" description="Helical" evidence="5">
    <location>
        <begin position="111"/>
        <end position="128"/>
    </location>
</feature>
<feature type="transmembrane region" description="Helical" evidence="5">
    <location>
        <begin position="441"/>
        <end position="459"/>
    </location>
</feature>
<dbReference type="GO" id="GO:0005886">
    <property type="term" value="C:plasma membrane"/>
    <property type="evidence" value="ECO:0007669"/>
    <property type="project" value="UniProtKB-SubCell"/>
</dbReference>
<keyword evidence="4 5" id="KW-0472">Membrane</keyword>
<reference evidence="7 8" key="1">
    <citation type="journal article" date="2018" name="Int. J. Syst. Evol. Microbiol.">
        <title>Epidermidibacterium keratini gen. nov., sp. nov., a member of the family Sporichthyaceae, isolated from keratin epidermis.</title>
        <authorList>
            <person name="Lee D.G."/>
            <person name="Trujillo M.E."/>
            <person name="Kang S."/>
            <person name="Nam J.J."/>
            <person name="Kim Y.J."/>
        </authorList>
    </citation>
    <scope>NUCLEOTIDE SEQUENCE [LARGE SCALE GENOMIC DNA]</scope>
    <source>
        <strain evidence="7 8">EPI-7</strain>
    </source>
</reference>
<dbReference type="GO" id="GO:0022857">
    <property type="term" value="F:transmembrane transporter activity"/>
    <property type="evidence" value="ECO:0007669"/>
    <property type="project" value="InterPro"/>
</dbReference>
<sequence>MPRPAPVSEPQATSRLAPAGLAAILTAYSLPVMCFFALTVALDAIQTDLGADPAILQLIIATFGVAYASTVVLGDNIGRRRMMQIGLIAMIVGSVICALAPGAGVLLGGRLLQGIAAALLAPQVLSIIQSTTAGDERVRAMSWFGAMAGIATCAAFLIGGGLLATNLGGLGWRLIFWLNVPVAAAALLALRFVPESRGDARSHLDVSGAIMLTVAVVLFVLPLTEGRAAGWPLWTWVCLAASIPAFAIFLSAQRRAERRGTTPLLPPSILSSASMKIGLLIALAFFSVFGGFMFIFALVAAQNAHLGPLGIGLTLGPFAAAFLLTSLLSSAQASRDGVALMRRGAVLSAIGYAAYLVPALSTWPNLHGWQLAIPGALAGAGQAWLMVPLFGTVLSAVPANQAGVGSGLLLTTMQMGLGVGSALVGTIFLSTGGTGSTVAPLVIALGIVIAVLLGIAALLGRLREANTREAQLATAET</sequence>